<evidence type="ECO:0000256" key="1">
    <source>
        <dbReference type="SAM" id="MobiDB-lite"/>
    </source>
</evidence>
<sequence length="280" mass="31272">MAETESTEKKSLLPHALIGGVLLIILLAVFFWPSEEPAPETQPQPLPAPLQVEEPEPLSEPQPEPEIEEPQSPAQLPEQEPAPEPLPAEPIDVSDGAVKTAILNTGSYEALARFIVDDDLLRRFVVFSTNLSNSELAASHRVLQPPQQEFRVYRQAGKEWIDTASYKRYTPYVEALESMDTNQLIALYEVYKPAITEIFAEVGDGSSDFDDVLDDAINHLLDTPEVPIPVEVSTDSVMYKYTDERLESLSAPQKQLLRTGPENMRLIKAKLREIRDALAQ</sequence>
<proteinExistence type="predicted"/>
<gene>
    <name evidence="3" type="ORF">J0A65_17560</name>
</gene>
<reference evidence="3 4" key="1">
    <citation type="submission" date="2021-03" db="EMBL/GenBank/DDBJ databases">
        <title>novel species isolated from a fishpond in China.</title>
        <authorList>
            <person name="Lu H."/>
            <person name="Cai Z."/>
        </authorList>
    </citation>
    <scope>NUCLEOTIDE SEQUENCE [LARGE SCALE GENOMIC DNA]</scope>
    <source>
        <strain evidence="3 4">Y57</strain>
    </source>
</reference>
<comment type="caution">
    <text evidence="3">The sequence shown here is derived from an EMBL/GenBank/DDBJ whole genome shotgun (WGS) entry which is preliminary data.</text>
</comment>
<evidence type="ECO:0000313" key="4">
    <source>
        <dbReference type="Proteomes" id="UP000663992"/>
    </source>
</evidence>
<evidence type="ECO:0000313" key="3">
    <source>
        <dbReference type="EMBL" id="MBN7821680.1"/>
    </source>
</evidence>
<protein>
    <submittedName>
        <fullName evidence="3">DUF3014 domain-containing protein</fullName>
    </submittedName>
</protein>
<keyword evidence="2" id="KW-1133">Transmembrane helix</keyword>
<accession>A0ABS3CZA0</accession>
<feature type="transmembrane region" description="Helical" evidence="2">
    <location>
        <begin position="12"/>
        <end position="32"/>
    </location>
</feature>
<feature type="region of interest" description="Disordered" evidence="1">
    <location>
        <begin position="36"/>
        <end position="91"/>
    </location>
</feature>
<keyword evidence="2" id="KW-0812">Transmembrane</keyword>
<dbReference type="EMBL" id="JAFKCS010000021">
    <property type="protein sequence ID" value="MBN7821680.1"/>
    <property type="molecule type" value="Genomic_DNA"/>
</dbReference>
<feature type="compositionally biased region" description="Acidic residues" evidence="1">
    <location>
        <begin position="53"/>
        <end position="69"/>
    </location>
</feature>
<dbReference type="Proteomes" id="UP000663992">
    <property type="component" value="Unassembled WGS sequence"/>
</dbReference>
<feature type="compositionally biased region" description="Low complexity" evidence="1">
    <location>
        <begin position="70"/>
        <end position="79"/>
    </location>
</feature>
<dbReference type="Pfam" id="PF11219">
    <property type="entry name" value="DUF3014"/>
    <property type="match status" value="1"/>
</dbReference>
<dbReference type="RefSeq" id="WP_206595648.1">
    <property type="nucleotide sequence ID" value="NZ_JAFKCS010000021.1"/>
</dbReference>
<evidence type="ECO:0000256" key="2">
    <source>
        <dbReference type="SAM" id="Phobius"/>
    </source>
</evidence>
<dbReference type="InterPro" id="IPR021382">
    <property type="entry name" value="DUF3014"/>
</dbReference>
<name>A0ABS3CZA0_9ALTE</name>
<keyword evidence="2" id="KW-0472">Membrane</keyword>
<keyword evidence="4" id="KW-1185">Reference proteome</keyword>
<organism evidence="3 4">
    <name type="scientific">Bowmanella yangjiangensis</name>
    <dbReference type="NCBI Taxonomy" id="2811230"/>
    <lineage>
        <taxon>Bacteria</taxon>
        <taxon>Pseudomonadati</taxon>
        <taxon>Pseudomonadota</taxon>
        <taxon>Gammaproteobacteria</taxon>
        <taxon>Alteromonadales</taxon>
        <taxon>Alteromonadaceae</taxon>
        <taxon>Bowmanella</taxon>
    </lineage>
</organism>